<evidence type="ECO:0000313" key="11">
    <source>
        <dbReference type="EMBL" id="KDR37835.1"/>
    </source>
</evidence>
<evidence type="ECO:0000256" key="1">
    <source>
        <dbReference type="ARBA" id="ARBA00010529"/>
    </source>
</evidence>
<evidence type="ECO:0000256" key="2">
    <source>
        <dbReference type="ARBA" id="ARBA00018329"/>
    </source>
</evidence>
<evidence type="ECO:0000256" key="4">
    <source>
        <dbReference type="ARBA" id="ARBA00023015"/>
    </source>
</evidence>
<keyword evidence="3 8" id="KW-0810">Translation regulation</keyword>
<evidence type="ECO:0000256" key="10">
    <source>
        <dbReference type="SAM" id="MobiDB-lite"/>
    </source>
</evidence>
<keyword evidence="7 8" id="KW-0233">DNA recombination</keyword>
<dbReference type="PRINTS" id="PR01727">
    <property type="entry name" value="DNABINDINGHU"/>
</dbReference>
<protein>
    <recommendedName>
        <fullName evidence="2 8">Integration host factor subunit alpha</fullName>
        <shortName evidence="8">IHF-alpha</shortName>
    </recommendedName>
</protein>
<evidence type="ECO:0000256" key="3">
    <source>
        <dbReference type="ARBA" id="ARBA00022845"/>
    </source>
</evidence>
<dbReference type="PROSITE" id="PS00045">
    <property type="entry name" value="HISTONE_LIKE"/>
    <property type="match status" value="1"/>
</dbReference>
<reference evidence="11 12" key="1">
    <citation type="submission" date="2014-03" db="EMBL/GenBank/DDBJ databases">
        <title>Draft Genome Sequences of Four Burkholderia Strains.</title>
        <authorList>
            <person name="Liu X.Y."/>
            <person name="Li C.X."/>
            <person name="Xu J.H."/>
        </authorList>
    </citation>
    <scope>NUCLEOTIDE SEQUENCE [LARGE SCALE GENOMIC DNA]</scope>
    <source>
        <strain evidence="11 12">DSM 50014</strain>
    </source>
</reference>
<accession>A0A069PB01</accession>
<keyword evidence="5 8" id="KW-0238">DNA-binding</keyword>
<evidence type="ECO:0000256" key="8">
    <source>
        <dbReference type="HAMAP-Rule" id="MF_00380"/>
    </source>
</evidence>
<keyword evidence="12" id="KW-1185">Reference proteome</keyword>
<evidence type="ECO:0000256" key="7">
    <source>
        <dbReference type="ARBA" id="ARBA00023172"/>
    </source>
</evidence>
<name>A0A069PB01_9BURK</name>
<dbReference type="InterPro" id="IPR005684">
    <property type="entry name" value="IHF_alpha"/>
</dbReference>
<dbReference type="Gene3D" id="4.10.520.10">
    <property type="entry name" value="IHF-like DNA-binding proteins"/>
    <property type="match status" value="1"/>
</dbReference>
<dbReference type="SMART" id="SM00411">
    <property type="entry name" value="BHL"/>
    <property type="match status" value="1"/>
</dbReference>
<keyword evidence="6 8" id="KW-0804">Transcription</keyword>
<evidence type="ECO:0000313" key="12">
    <source>
        <dbReference type="Proteomes" id="UP000027466"/>
    </source>
</evidence>
<dbReference type="PANTHER" id="PTHR33175:SF2">
    <property type="entry name" value="INTEGRATION HOST FACTOR SUBUNIT ALPHA"/>
    <property type="match status" value="1"/>
</dbReference>
<dbReference type="GO" id="GO:0005829">
    <property type="term" value="C:cytosol"/>
    <property type="evidence" value="ECO:0007669"/>
    <property type="project" value="TreeGrafter"/>
</dbReference>
<comment type="similarity">
    <text evidence="1 8 9">Belongs to the bacterial histone-like protein family.</text>
</comment>
<keyword evidence="4 8" id="KW-0805">Transcription regulation</keyword>
<sequence length="134" mass="15122">MKQAGLALSSAQRGAIVRDSPISRAETPGEMSMLRMAELVEMLSDRASLNKREAKEMVKAFFEVMRDALESGEDVQLSGFGKFQLREKSQRPGRNPKTGETTSIEARRVVTFHASQKLKARLELDGEQRRRDRL</sequence>
<comment type="caution">
    <text evidence="11">The sequence shown here is derived from an EMBL/GenBank/DDBJ whole genome shotgun (WGS) entry which is preliminary data.</text>
</comment>
<gene>
    <name evidence="8" type="primary">ihfA</name>
    <name evidence="8" type="synonym">himA</name>
    <name evidence="11" type="ORF">BG61_06755</name>
</gene>
<evidence type="ECO:0000256" key="6">
    <source>
        <dbReference type="ARBA" id="ARBA00023163"/>
    </source>
</evidence>
<organism evidence="11 12">
    <name type="scientific">Caballeronia glathei</name>
    <dbReference type="NCBI Taxonomy" id="60547"/>
    <lineage>
        <taxon>Bacteria</taxon>
        <taxon>Pseudomonadati</taxon>
        <taxon>Pseudomonadota</taxon>
        <taxon>Betaproteobacteria</taxon>
        <taxon>Burkholderiales</taxon>
        <taxon>Burkholderiaceae</taxon>
        <taxon>Caballeronia</taxon>
    </lineage>
</organism>
<dbReference type="SUPFAM" id="SSF47729">
    <property type="entry name" value="IHF-like DNA-binding proteins"/>
    <property type="match status" value="1"/>
</dbReference>
<dbReference type="Pfam" id="PF00216">
    <property type="entry name" value="Bac_DNA_binding"/>
    <property type="match status" value="1"/>
</dbReference>
<dbReference type="CDD" id="cd13835">
    <property type="entry name" value="IHF_A"/>
    <property type="match status" value="1"/>
</dbReference>
<dbReference type="AlphaFoldDB" id="A0A069PB01"/>
<comment type="subunit">
    <text evidence="8">Heterodimer of an alpha and a beta chain.</text>
</comment>
<dbReference type="GO" id="GO:0003677">
    <property type="term" value="F:DNA binding"/>
    <property type="evidence" value="ECO:0007669"/>
    <property type="project" value="UniProtKB-UniRule"/>
</dbReference>
<dbReference type="GO" id="GO:0006310">
    <property type="term" value="P:DNA recombination"/>
    <property type="evidence" value="ECO:0007669"/>
    <property type="project" value="UniProtKB-UniRule"/>
</dbReference>
<dbReference type="NCBIfam" id="NF001401">
    <property type="entry name" value="PRK00285.1"/>
    <property type="match status" value="1"/>
</dbReference>
<dbReference type="GO" id="GO:0006417">
    <property type="term" value="P:regulation of translation"/>
    <property type="evidence" value="ECO:0007669"/>
    <property type="project" value="UniProtKB-UniRule"/>
</dbReference>
<dbReference type="Proteomes" id="UP000027466">
    <property type="component" value="Unassembled WGS sequence"/>
</dbReference>
<dbReference type="HAMAP" id="MF_00380">
    <property type="entry name" value="IHF_alpha"/>
    <property type="match status" value="1"/>
</dbReference>
<comment type="function">
    <text evidence="8">This protein is one of the two subunits of integration host factor, a specific DNA-binding protein that functions in genetic recombination as well as in transcriptional and translational control.</text>
</comment>
<dbReference type="GO" id="GO:0030527">
    <property type="term" value="F:structural constituent of chromatin"/>
    <property type="evidence" value="ECO:0007669"/>
    <property type="project" value="InterPro"/>
</dbReference>
<dbReference type="PANTHER" id="PTHR33175">
    <property type="entry name" value="DNA-BINDING PROTEIN HU"/>
    <property type="match status" value="1"/>
</dbReference>
<dbReference type="GO" id="GO:0006355">
    <property type="term" value="P:regulation of DNA-templated transcription"/>
    <property type="evidence" value="ECO:0007669"/>
    <property type="project" value="UniProtKB-UniRule"/>
</dbReference>
<feature type="region of interest" description="Disordered" evidence="10">
    <location>
        <begin position="80"/>
        <end position="108"/>
    </location>
</feature>
<evidence type="ECO:0000256" key="9">
    <source>
        <dbReference type="RuleBase" id="RU003939"/>
    </source>
</evidence>
<dbReference type="GO" id="GO:0009893">
    <property type="term" value="P:positive regulation of metabolic process"/>
    <property type="evidence" value="ECO:0007669"/>
    <property type="project" value="UniProtKB-ARBA"/>
</dbReference>
<dbReference type="InterPro" id="IPR000119">
    <property type="entry name" value="Hist_DNA-bd"/>
</dbReference>
<dbReference type="EMBL" id="JFHC01000132">
    <property type="protein sequence ID" value="KDR37835.1"/>
    <property type="molecule type" value="Genomic_DNA"/>
</dbReference>
<dbReference type="InterPro" id="IPR010992">
    <property type="entry name" value="IHF-like_DNA-bd_dom_sf"/>
</dbReference>
<evidence type="ECO:0000256" key="5">
    <source>
        <dbReference type="ARBA" id="ARBA00023125"/>
    </source>
</evidence>
<proteinExistence type="inferred from homology"/>
<dbReference type="RefSeq" id="WP_035943042.1">
    <property type="nucleotide sequence ID" value="NZ_CADFFX010000046.1"/>
</dbReference>
<dbReference type="InterPro" id="IPR020816">
    <property type="entry name" value="Histone-like_DNA-bd_CS"/>
</dbReference>